<feature type="chain" id="PRO_5021857761" evidence="2">
    <location>
        <begin position="24"/>
        <end position="273"/>
    </location>
</feature>
<dbReference type="PANTHER" id="PTHR10963">
    <property type="entry name" value="GLYCOSYL HYDROLASE-RELATED"/>
    <property type="match status" value="1"/>
</dbReference>
<feature type="signal peptide" evidence="2">
    <location>
        <begin position="1"/>
        <end position="23"/>
    </location>
</feature>
<dbReference type="InterPro" id="IPR000757">
    <property type="entry name" value="Beta-glucanase-like"/>
</dbReference>
<name>A0A564K4F9_9ENTR</name>
<comment type="similarity">
    <text evidence="1">Belongs to the glycosyl hydrolase 16 family.</text>
</comment>
<dbReference type="Gene3D" id="2.60.120.200">
    <property type="match status" value="1"/>
</dbReference>
<dbReference type="AlphaFoldDB" id="A0A564K4F9"/>
<sequence length="273" mass="31253">MLKKIPQLVIFCGLFLNSVSVSAESERFILNSMDWNKTEQLLSLKRESESSDLDMLKKYTRLVAAKANLLNQDTFNDYWIVKSDDSKDIYSCRRFGNIEYNKSLLLFKTLSEHSCKLNRAWSTGYIESKDFIHYGYIESSIKITNASGINNAFWLMSSNDIEVDIAEVHYPNNIHITIHDWRGNAHKAFGYNIYLSKNLSSDFNRYAVLWLPEKMIFSVNDSIVGTFDTSSLVIDKSKIRLSTALTPFAGKTSRNPAGKDMAVEYVKFVALQK</sequence>
<organism evidence="4 5">
    <name type="scientific">Klebsiella spallanzanii</name>
    <dbReference type="NCBI Taxonomy" id="2587528"/>
    <lineage>
        <taxon>Bacteria</taxon>
        <taxon>Pseudomonadati</taxon>
        <taxon>Pseudomonadota</taxon>
        <taxon>Gammaproteobacteria</taxon>
        <taxon>Enterobacterales</taxon>
        <taxon>Enterobacteriaceae</taxon>
        <taxon>Klebsiella/Raoultella group</taxon>
        <taxon>Klebsiella</taxon>
    </lineage>
</organism>
<dbReference type="EMBL" id="CABGHF010000012">
    <property type="protein sequence ID" value="VUS63723.1"/>
    <property type="molecule type" value="Genomic_DNA"/>
</dbReference>
<evidence type="ECO:0000313" key="5">
    <source>
        <dbReference type="Proteomes" id="UP000318370"/>
    </source>
</evidence>
<accession>A0A564K4F9</accession>
<dbReference type="GO" id="GO:0005975">
    <property type="term" value="P:carbohydrate metabolic process"/>
    <property type="evidence" value="ECO:0007669"/>
    <property type="project" value="InterPro"/>
</dbReference>
<keyword evidence="2" id="KW-0732">Signal</keyword>
<dbReference type="PROSITE" id="PS51762">
    <property type="entry name" value="GH16_2"/>
    <property type="match status" value="1"/>
</dbReference>
<dbReference type="RefSeq" id="WP_142462778.1">
    <property type="nucleotide sequence ID" value="NZ_CABGHF010000012.1"/>
</dbReference>
<dbReference type="InterPro" id="IPR050546">
    <property type="entry name" value="Glycosyl_Hydrlase_16"/>
</dbReference>
<feature type="domain" description="GH16" evidence="3">
    <location>
        <begin position="31"/>
        <end position="273"/>
    </location>
</feature>
<evidence type="ECO:0000259" key="3">
    <source>
        <dbReference type="PROSITE" id="PS51762"/>
    </source>
</evidence>
<dbReference type="GO" id="GO:0004553">
    <property type="term" value="F:hydrolase activity, hydrolyzing O-glycosyl compounds"/>
    <property type="evidence" value="ECO:0007669"/>
    <property type="project" value="InterPro"/>
</dbReference>
<evidence type="ECO:0000256" key="1">
    <source>
        <dbReference type="ARBA" id="ARBA00006865"/>
    </source>
</evidence>
<protein>
    <submittedName>
        <fullName evidence="4">Endo-1,3-1,4-beta-glycanase ExsH</fullName>
    </submittedName>
</protein>
<dbReference type="InterPro" id="IPR013320">
    <property type="entry name" value="ConA-like_dom_sf"/>
</dbReference>
<gene>
    <name evidence="4" type="primary">exsH</name>
    <name evidence="4" type="ORF">SB6408_00718</name>
</gene>
<proteinExistence type="inferred from homology"/>
<evidence type="ECO:0000313" key="4">
    <source>
        <dbReference type="EMBL" id="VUS63723.1"/>
    </source>
</evidence>
<dbReference type="Proteomes" id="UP000318370">
    <property type="component" value="Unassembled WGS sequence"/>
</dbReference>
<dbReference type="SUPFAM" id="SSF49899">
    <property type="entry name" value="Concanavalin A-like lectins/glucanases"/>
    <property type="match status" value="1"/>
</dbReference>
<dbReference type="Pfam" id="PF00722">
    <property type="entry name" value="Glyco_hydro_16"/>
    <property type="match status" value="1"/>
</dbReference>
<evidence type="ECO:0000256" key="2">
    <source>
        <dbReference type="SAM" id="SignalP"/>
    </source>
</evidence>
<dbReference type="PANTHER" id="PTHR10963:SF55">
    <property type="entry name" value="GLYCOSIDE HYDROLASE FAMILY 16 PROTEIN"/>
    <property type="match status" value="1"/>
</dbReference>
<reference evidence="4 5" key="1">
    <citation type="submission" date="2019-07" db="EMBL/GenBank/DDBJ databases">
        <authorList>
            <person name="Brisse S."/>
            <person name="Rodrigues C."/>
            <person name="Thorpe H."/>
        </authorList>
    </citation>
    <scope>NUCLEOTIDE SEQUENCE [LARGE SCALE GENOMIC DNA]</scope>
    <source>
        <strain evidence="4">SB6408</strain>
    </source>
</reference>
<dbReference type="CDD" id="cd00413">
    <property type="entry name" value="Glyco_hydrolase_16"/>
    <property type="match status" value="1"/>
</dbReference>